<feature type="region of interest" description="Disordered" evidence="2">
    <location>
        <begin position="1"/>
        <end position="62"/>
    </location>
</feature>
<feature type="compositionally biased region" description="Basic and acidic residues" evidence="2">
    <location>
        <begin position="821"/>
        <end position="835"/>
    </location>
</feature>
<protein>
    <submittedName>
        <fullName evidence="3">Uncharacterized protein</fullName>
    </submittedName>
</protein>
<proteinExistence type="predicted"/>
<feature type="compositionally biased region" description="Polar residues" evidence="2">
    <location>
        <begin position="1873"/>
        <end position="1891"/>
    </location>
</feature>
<feature type="coiled-coil region" evidence="1">
    <location>
        <begin position="440"/>
        <end position="503"/>
    </location>
</feature>
<accession>A0A504WTQ3</accession>
<feature type="compositionally biased region" description="Basic residues" evidence="2">
    <location>
        <begin position="1709"/>
        <end position="1718"/>
    </location>
</feature>
<reference evidence="4" key="1">
    <citation type="submission" date="2019-02" db="EMBL/GenBank/DDBJ databases">
        <title>FDA dAtabase for Regulatory Grade micrObial Sequences (FDA-ARGOS): Supporting development and validation of Infectious Disease Dx tests.</title>
        <authorList>
            <person name="Duncan R."/>
            <person name="Fisher C."/>
            <person name="Tallon L."/>
            <person name="Sadzewicz L."/>
            <person name="Sengamalay N."/>
            <person name="Ott S."/>
            <person name="Godinez A."/>
            <person name="Nagaraj S."/>
            <person name="Vavikolanu K."/>
            <person name="Nadendla S."/>
            <person name="Aluvathingal J."/>
            <person name="Sichtig H."/>
        </authorList>
    </citation>
    <scope>NUCLEOTIDE SEQUENCE [LARGE SCALE GENOMIC DNA]</scope>
    <source>
        <strain evidence="4">FDAARGOS_361</strain>
    </source>
</reference>
<dbReference type="VEuPathDB" id="TriTrypDB:LDHU3_34.3150"/>
<feature type="region of interest" description="Disordered" evidence="2">
    <location>
        <begin position="294"/>
        <end position="321"/>
    </location>
</feature>
<feature type="region of interest" description="Disordered" evidence="2">
    <location>
        <begin position="748"/>
        <end position="767"/>
    </location>
</feature>
<dbReference type="VEuPathDB" id="TriTrypDB:LdBPK_341830.1"/>
<feature type="compositionally biased region" description="Low complexity" evidence="2">
    <location>
        <begin position="13"/>
        <end position="27"/>
    </location>
</feature>
<sequence>MYTSGPFQKKLRPSAPAATTARTSSSAKNVSTLPLLSGAGDTSTTSPPPPQSASLKSLRQCESSSSLSPIRTHAALMPLSPEEVARARHVVMDPLAALRRCLQYVCSHPEVYGDDVRGLLDREVMHVVRLKASEVSLTNGERPLLVDPLESTGVRQAARALTGVPALPTIPAQATVSNGAVPGSVSAGDLFGYGSVSFLPASSVGFSALLQDSRAEWPRADQAGSCRYSDGRKTFFGGFPSMSSSPAVPHLSQDESIQWNETLPPSCTPANPRGIRNIALESVRNDEAVKSSAFSEDIAMDGGATSSDETRQASPPLPHGGACEVHGRFNPQDQIAALALHEGTRNSLSAAPPSAVCAADGTVLLVDQQGYEVTYLRAQLQQLEAAFNSKCVRLHELEVENRQLAEKMKTSEEATARWAAQHHAMKGQVEVMRRELDGWKDRANDAVTAATRKNKQQNQRAKQIVYSQLSDAKQEIVRLGQLWRETERALQETRRAFENTEKEAVAAHNHLTDVFHYLERLERRIARRDVYVSLCERRQRSLEEKYEKLRWGYEELSTLDGRYSYVDYMLTTRPLWSVYMFVRLARHQGDYVALENPMEVQQRLLLMVGQAEKGREVSPEAAAATLAAMEPLYGLIFSRSPQGGRLVAQEYDFRLVFRTMVDETTADLSRRGRSKQLRTTLHGSVACRVIRWHERYSIDYLRGQDDDPESAELHRKCVPLLTLASVLLPLRSRTGAILMQSPPVEAAAPSAEVTDSTAAEPASTAEEERVHTLLSTTSNKRHYNEGTIRFVLRCFWKERLSAFSQQMNARVNAVNAKRTSKRELEGTEQNGKTENRLSPTGECLPAVYENSDRADESDDDEDDVGVNQTFLAALVDFSTRFASQQAGSGIAAHTKPGVPPSKATLLNVRGVLTRGASDAKLGGRVAAHIPSPGSKAALDSVWDSGRIFFAVVLQPGRSAATKQDAASPTSETPTPEEVSILAEEAREMLAALYYYTLEYKDLDPDFRLFYLVAHQMVPEMVAVNFFAGLEAFQLESVALLEWRLQCLSAGMHSGATCTAAGQPSSSPAMPKKVEDPLMALTRVVDVIDDALLDGEEEDIETDSDGDGYGSILPFHARAETQVHPSTASSATTGQRQEGRMEDSCTAETHSSALPVSQRTRELRLLHNIRAYLLERRGFMQGEQGAERGDGDAGVGDNAENPTGARLAAFSFGEAPPEWTALEERVLNILGPHTQLLDAFRHQYRKQKGEDVAQAKGKPMKPGKELDHLRRRRSERKSRHETAKYLSATRGFLAEEDVLALVQRHCLATYAVSCCGTPRFSLLRSLFGRSSDRGRDSSSVLDQYAIVGHLPLTGLHLQRLRFALSLDQPSHLIRPSALFSVDPVTKSNSHFYDAYLTIVLDVFEQQQSFLMHSVLRCCAARHELYAAEGAEDCDGLIPIACLKKGLTDAFSTISGTSQHALAVLNHLVRYDELLRLEDEVRFEQFTDAPLLLNVPPRHGRGCFTADGEGSVKQGPGNAADQGKWNLREEADSCSLLNIAFAFRMSYIVWGEVSAGTAEALVHRIVKLAVPVCCSDAVPGDAVWAVRAAAVNKDATVVEEFPEWDIFDRITRQQYARALMRMQKGHNGDANPLRRTLSALQTELLQPASILSSRARVGASMSLSPGAVDVDALYPDVASVWTTKKVLAEAQKHMERAAAAVPAKGAGGSGKGRKKRHLSQPRKSLSSVQTAANGNGSAGEGEQLPDYGLLSLVRALGFAPPLSTSVPGVGGAAANKKGGGRKSAKKSGASKSRACPETTIPAYLQQEYSENLSVQLQDLAARVAALTPSDLNRFPEDMSVDGDVGVNMEGATPSANSLSVSNRSGDAPTPGSGPSRVQSVSFARGSLQSTSQSKLHKKVTVETPLDGKRDSSEPHALAPTWVPLFPGSSSALDNVGAPLSSSMPMDVSKLYAICAALSMTYPMAVVVFDMGALESWKLRLRELANAGDGCKEHVLSCLDALEHLGRTAEHDSVLPVPRNNLETDLAVINAAPYTRVSTGTQLWTVHPIHYTHHVLNKMMRERQVQRLTRRLGNLAADLHSVAHDMWKVLQASCIRQTSTASQRLSDVTRVTTLDRPASVATAPGSMNGASPALSPSTCRTLRSLFGRFPDFEADVLLHGSSLNASSEATTETSATPPHARKQVDASVQTPPEFTAESTAVEVLSVECLTLRFLRSEITVHLPSGHRPEVVTIPPYARTRMQGSEGVQYGYEPTLAQDGERICSQRRRQSTVQRTAPSWGARARRLGHTQSFSSIITLIPHGVYEVADPHLALMSKYLFLWLENL</sequence>
<feature type="compositionally biased region" description="Low complexity" evidence="2">
    <location>
        <begin position="52"/>
        <end position="62"/>
    </location>
</feature>
<dbReference type="VEuPathDB" id="TriTrypDB:LdCL_340025900"/>
<keyword evidence="1" id="KW-0175">Coiled coil</keyword>
<feature type="region of interest" description="Disordered" evidence="2">
    <location>
        <begin position="819"/>
        <end position="843"/>
    </location>
</feature>
<evidence type="ECO:0000313" key="3">
    <source>
        <dbReference type="EMBL" id="TPP40092.1"/>
    </source>
</evidence>
<feature type="compositionally biased region" description="Low complexity" evidence="2">
    <location>
        <begin position="748"/>
        <end position="764"/>
    </location>
</feature>
<feature type="region of interest" description="Disordered" evidence="2">
    <location>
        <begin position="1119"/>
        <end position="1155"/>
    </location>
</feature>
<dbReference type="VEuPathDB" id="TriTrypDB:LDHU3_34.3130"/>
<feature type="region of interest" description="Disordered" evidence="2">
    <location>
        <begin position="1694"/>
        <end position="1739"/>
    </location>
</feature>
<evidence type="ECO:0000256" key="1">
    <source>
        <dbReference type="SAM" id="Coils"/>
    </source>
</evidence>
<comment type="caution">
    <text evidence="3">The sequence shown here is derived from an EMBL/GenBank/DDBJ whole genome shotgun (WGS) entry which is preliminary data.</text>
</comment>
<gene>
    <name evidence="3" type="ORF">CGC21_26230</name>
</gene>
<dbReference type="EMBL" id="RHLC01000004">
    <property type="protein sequence ID" value="TPP40092.1"/>
    <property type="molecule type" value="Genomic_DNA"/>
</dbReference>
<feature type="region of interest" description="Disordered" evidence="2">
    <location>
        <begin position="1762"/>
        <end position="1793"/>
    </location>
</feature>
<feature type="compositionally biased region" description="Polar residues" evidence="2">
    <location>
        <begin position="1122"/>
        <end position="1135"/>
    </location>
</feature>
<name>A0A504WTQ3_LEIDO</name>
<feature type="compositionally biased region" description="Polar residues" evidence="2">
    <location>
        <begin position="1719"/>
        <end position="1728"/>
    </location>
</feature>
<feature type="compositionally biased region" description="Polar residues" evidence="2">
    <location>
        <begin position="1145"/>
        <end position="1155"/>
    </location>
</feature>
<feature type="compositionally biased region" description="Low complexity" evidence="2">
    <location>
        <begin position="2164"/>
        <end position="2173"/>
    </location>
</feature>
<feature type="region of interest" description="Disordered" evidence="2">
    <location>
        <begin position="1246"/>
        <end position="1280"/>
    </location>
</feature>
<feature type="compositionally biased region" description="Polar residues" evidence="2">
    <location>
        <begin position="1851"/>
        <end position="1862"/>
    </location>
</feature>
<organism evidence="3 4">
    <name type="scientific">Leishmania donovani</name>
    <dbReference type="NCBI Taxonomy" id="5661"/>
    <lineage>
        <taxon>Eukaryota</taxon>
        <taxon>Discoba</taxon>
        <taxon>Euglenozoa</taxon>
        <taxon>Kinetoplastea</taxon>
        <taxon>Metakinetoplastina</taxon>
        <taxon>Trypanosomatida</taxon>
        <taxon>Trypanosomatidae</taxon>
        <taxon>Leishmaniinae</taxon>
        <taxon>Leishmania</taxon>
    </lineage>
</organism>
<feature type="region of interest" description="Disordered" evidence="2">
    <location>
        <begin position="1182"/>
        <end position="1201"/>
    </location>
</feature>
<evidence type="ECO:0000313" key="4">
    <source>
        <dbReference type="Proteomes" id="UP000318447"/>
    </source>
</evidence>
<feature type="region of interest" description="Disordered" evidence="2">
    <location>
        <begin position="2164"/>
        <end position="2186"/>
    </location>
</feature>
<feature type="region of interest" description="Disordered" evidence="2">
    <location>
        <begin position="1843"/>
        <end position="1911"/>
    </location>
</feature>
<dbReference type="Proteomes" id="UP000318447">
    <property type="component" value="Unassembled WGS sequence"/>
</dbReference>
<dbReference type="VEuPathDB" id="TriTrypDB:LdCL_340026000"/>
<evidence type="ECO:0000256" key="2">
    <source>
        <dbReference type="SAM" id="MobiDB-lite"/>
    </source>
</evidence>